<dbReference type="InterPro" id="IPR025662">
    <property type="entry name" value="Sigma_54_int_dom_ATP-bd_1"/>
</dbReference>
<evidence type="ECO:0000256" key="2">
    <source>
        <dbReference type="ARBA" id="ARBA00022490"/>
    </source>
</evidence>
<evidence type="ECO:0000259" key="12">
    <source>
        <dbReference type="PROSITE" id="PS50045"/>
    </source>
</evidence>
<reference evidence="15 16" key="1">
    <citation type="submission" date="2014-09" db="EMBL/GenBank/DDBJ databases">
        <title>Whole genome shotgun sequence of Escherichia vulneris NBRC 102420.</title>
        <authorList>
            <person name="Yoshida Y."/>
            <person name="Hosoyama A."/>
            <person name="Tsuchikane K."/>
            <person name="Ohji S."/>
            <person name="Ichikawa N."/>
            <person name="Kimura A."/>
            <person name="Yamazoe A."/>
            <person name="Ezaki T."/>
            <person name="Fujita N."/>
        </authorList>
    </citation>
    <scope>NUCLEOTIDE SEQUENCE [LARGE SCALE GENOMIC DNA]</scope>
    <source>
        <strain evidence="15 16">NBRC 102420</strain>
    </source>
</reference>
<dbReference type="AlphaFoldDB" id="A0A090V6P7"/>
<dbReference type="Pfam" id="PF18024">
    <property type="entry name" value="HTH_50"/>
    <property type="match status" value="1"/>
</dbReference>
<sequence>MRLEVFCEDRLGLTRELLDLLVLRGIDLRGIEIDPIGRIYLNFAELDFNDFSSLMAEIRRISGVTDVRTVLWMPSEREHRAMSALLEALPEPVLSLDMKSKVELANQASCQLFGQNQSRLRNHTAPQLINGFNFQRWLEGNPQASHHEHVVITGQNFLMEITPVHLEGEAGDPLLTGAVVMLRSTIRMGRQLQDLVSQDASAFNQIVAASPKMRHVIDQARKLAMLSAPLLIVGDTGTGKDLLAHACHLASPRAAKPYLALNCASIPEDAVESELFGHAPEGKKGFFEQANGGSVLLDEIGEMSPRMQVKLLRFLNDGTFRRVGEDHEVHVDVRVICATQRNLVELVQKGIFREDLYYRLNVLTLDLPPLRDRPQDIMPLTELFVARFADEQGVPRPKLSTDLSNVLTRYSWPGNVRQLKNAVYRALTQLEGYELRPQDILLPDYDAGTVAVGEEAMEGSLDDITSRFERSVLIQLYRNYPSTRKLAKRLGVSHTAIANKLREYGLSQKKGEE</sequence>
<dbReference type="Proteomes" id="UP000029462">
    <property type="component" value="Unassembled WGS sequence"/>
</dbReference>
<dbReference type="InterPro" id="IPR002078">
    <property type="entry name" value="Sigma_54_int"/>
</dbReference>
<dbReference type="STRING" id="1115515.EV102420_23_00410"/>
<accession>A0A090V6P7</accession>
<evidence type="ECO:0000256" key="8">
    <source>
        <dbReference type="ARBA" id="ARBA00023125"/>
    </source>
</evidence>
<dbReference type="InterPro" id="IPR058031">
    <property type="entry name" value="AAA_lid_NorR"/>
</dbReference>
<evidence type="ECO:0000313" key="16">
    <source>
        <dbReference type="Proteomes" id="UP000029462"/>
    </source>
</evidence>
<evidence type="ECO:0000256" key="4">
    <source>
        <dbReference type="ARBA" id="ARBA00022741"/>
    </source>
</evidence>
<dbReference type="SMART" id="SM00382">
    <property type="entry name" value="AAA"/>
    <property type="match status" value="1"/>
</dbReference>
<evidence type="ECO:0000256" key="3">
    <source>
        <dbReference type="ARBA" id="ARBA00022491"/>
    </source>
</evidence>
<dbReference type="Gene3D" id="3.30.70.260">
    <property type="match status" value="1"/>
</dbReference>
<dbReference type="NCBIfam" id="TIGR04381">
    <property type="entry name" value="HTH_TypR"/>
    <property type="match status" value="1"/>
</dbReference>
<dbReference type="InterPro" id="IPR027417">
    <property type="entry name" value="P-loop_NTPase"/>
</dbReference>
<keyword evidence="5" id="KW-0058">Aromatic hydrocarbons catabolism</keyword>
<keyword evidence="2" id="KW-0963">Cytoplasm</keyword>
<comment type="subcellular location">
    <subcellularLocation>
        <location evidence="1">Cytoplasm</location>
    </subcellularLocation>
</comment>
<keyword evidence="10" id="KW-0804">Transcription</keyword>
<dbReference type="PROSITE" id="PS00688">
    <property type="entry name" value="SIGMA54_INTERACT_3"/>
    <property type="match status" value="1"/>
</dbReference>
<dbReference type="Gene3D" id="3.40.50.300">
    <property type="entry name" value="P-loop containing nucleotide triphosphate hydrolases"/>
    <property type="match status" value="1"/>
</dbReference>
<gene>
    <name evidence="15" type="primary">tyrR</name>
    <name evidence="15" type="ORF">EV102420_23_00410</name>
</gene>
<dbReference type="NCBIfam" id="NF008085">
    <property type="entry name" value="PRK10820.1"/>
    <property type="match status" value="1"/>
</dbReference>
<dbReference type="SUPFAM" id="SSF55785">
    <property type="entry name" value="PYP-like sensor domain (PAS domain)"/>
    <property type="match status" value="1"/>
</dbReference>
<keyword evidence="7" id="KW-0805">Transcription regulation</keyword>
<organism evidence="15 16">
    <name type="scientific">Pseudescherichia vulneris NBRC 102420</name>
    <dbReference type="NCBI Taxonomy" id="1115515"/>
    <lineage>
        <taxon>Bacteria</taxon>
        <taxon>Pseudomonadati</taxon>
        <taxon>Pseudomonadota</taxon>
        <taxon>Gammaproteobacteria</taxon>
        <taxon>Enterobacterales</taxon>
        <taxon>Enterobacteriaceae</taxon>
        <taxon>Pseudescherichia</taxon>
    </lineage>
</organism>
<dbReference type="InterPro" id="IPR025944">
    <property type="entry name" value="Sigma_54_int_dom_CS"/>
</dbReference>
<evidence type="ECO:0000313" key="15">
    <source>
        <dbReference type="EMBL" id="GAL59818.1"/>
    </source>
</evidence>
<dbReference type="RefSeq" id="WP_042394242.1">
    <property type="nucleotide sequence ID" value="NZ_BBMZ01000023.1"/>
</dbReference>
<dbReference type="FunFam" id="3.30.70.260:FF:000013">
    <property type="entry name" value="TyrR family transcriptional regulator"/>
    <property type="match status" value="1"/>
</dbReference>
<dbReference type="PANTHER" id="PTHR32071:SF3">
    <property type="entry name" value="HTH-TYPE TRANSCRIPTIONAL REGULATORY PROTEIN TYRR"/>
    <property type="match status" value="1"/>
</dbReference>
<dbReference type="GO" id="GO:0005737">
    <property type="term" value="C:cytoplasm"/>
    <property type="evidence" value="ECO:0007669"/>
    <property type="project" value="UniProtKB-SubCell"/>
</dbReference>
<evidence type="ECO:0000256" key="9">
    <source>
        <dbReference type="ARBA" id="ARBA00023159"/>
    </source>
</evidence>
<feature type="domain" description="ACT" evidence="14">
    <location>
        <begin position="2"/>
        <end position="72"/>
    </location>
</feature>
<dbReference type="SMART" id="SM00091">
    <property type="entry name" value="PAS"/>
    <property type="match status" value="1"/>
</dbReference>
<keyword evidence="9" id="KW-0010">Activator</keyword>
<evidence type="ECO:0000256" key="6">
    <source>
        <dbReference type="ARBA" id="ARBA00022840"/>
    </source>
</evidence>
<comment type="caution">
    <text evidence="15">The sequence shown here is derived from an EMBL/GenBank/DDBJ whole genome shotgun (WGS) entry which is preliminary data.</text>
</comment>
<dbReference type="CDD" id="cd04877">
    <property type="entry name" value="ACT_TyrR"/>
    <property type="match status" value="1"/>
</dbReference>
<evidence type="ECO:0000256" key="1">
    <source>
        <dbReference type="ARBA" id="ARBA00004496"/>
    </source>
</evidence>
<evidence type="ECO:0000256" key="11">
    <source>
        <dbReference type="ARBA" id="ARBA00029500"/>
    </source>
</evidence>
<dbReference type="PANTHER" id="PTHR32071">
    <property type="entry name" value="TRANSCRIPTIONAL REGULATORY PROTEIN"/>
    <property type="match status" value="1"/>
</dbReference>
<dbReference type="Gene3D" id="1.10.8.60">
    <property type="match status" value="1"/>
</dbReference>
<keyword evidence="4" id="KW-0547">Nucleotide-binding</keyword>
<dbReference type="SUPFAM" id="SSF55021">
    <property type="entry name" value="ACT-like"/>
    <property type="match status" value="1"/>
</dbReference>
<dbReference type="PROSITE" id="PS00676">
    <property type="entry name" value="SIGMA54_INTERACT_2"/>
    <property type="match status" value="1"/>
</dbReference>
<dbReference type="CDD" id="cd00009">
    <property type="entry name" value="AAA"/>
    <property type="match status" value="1"/>
</dbReference>
<evidence type="ECO:0000259" key="13">
    <source>
        <dbReference type="PROSITE" id="PS50112"/>
    </source>
</evidence>
<dbReference type="Pfam" id="PF13188">
    <property type="entry name" value="PAS_8"/>
    <property type="match status" value="1"/>
</dbReference>
<evidence type="ECO:0000256" key="10">
    <source>
        <dbReference type="ARBA" id="ARBA00023163"/>
    </source>
</evidence>
<dbReference type="InterPro" id="IPR000014">
    <property type="entry name" value="PAS"/>
</dbReference>
<dbReference type="eggNOG" id="COG3283">
    <property type="taxonomic scope" value="Bacteria"/>
</dbReference>
<dbReference type="PROSITE" id="PS50045">
    <property type="entry name" value="SIGMA54_INTERACT_4"/>
    <property type="match status" value="1"/>
</dbReference>
<dbReference type="OrthoDB" id="9804019at2"/>
<dbReference type="GO" id="GO:0005524">
    <property type="term" value="F:ATP binding"/>
    <property type="evidence" value="ECO:0007669"/>
    <property type="project" value="UniProtKB-KW"/>
</dbReference>
<dbReference type="CDD" id="cd00130">
    <property type="entry name" value="PAS"/>
    <property type="match status" value="1"/>
</dbReference>
<dbReference type="InterPro" id="IPR045865">
    <property type="entry name" value="ACT-like_dom_sf"/>
</dbReference>
<dbReference type="Gene3D" id="3.30.450.20">
    <property type="entry name" value="PAS domain"/>
    <property type="match status" value="1"/>
</dbReference>
<dbReference type="InterPro" id="IPR035965">
    <property type="entry name" value="PAS-like_dom_sf"/>
</dbReference>
<dbReference type="PROSITE" id="PS50112">
    <property type="entry name" value="PAS"/>
    <property type="match status" value="1"/>
</dbReference>
<dbReference type="InterPro" id="IPR009057">
    <property type="entry name" value="Homeodomain-like_sf"/>
</dbReference>
<dbReference type="InterPro" id="IPR003593">
    <property type="entry name" value="AAA+_ATPase"/>
</dbReference>
<name>A0A090V6P7_PSEVU</name>
<dbReference type="InterPro" id="IPR030828">
    <property type="entry name" value="HTH_TyrR"/>
</dbReference>
<dbReference type="Pfam" id="PF00158">
    <property type="entry name" value="Sigma54_activat"/>
    <property type="match status" value="1"/>
</dbReference>
<dbReference type="PROSITE" id="PS51671">
    <property type="entry name" value="ACT"/>
    <property type="match status" value="1"/>
</dbReference>
<evidence type="ECO:0000256" key="5">
    <source>
        <dbReference type="ARBA" id="ARBA00022797"/>
    </source>
</evidence>
<feature type="domain" description="Sigma-54 factor interaction" evidence="12">
    <location>
        <begin position="206"/>
        <end position="428"/>
    </location>
</feature>
<dbReference type="EMBL" id="BBMZ01000023">
    <property type="protein sequence ID" value="GAL59818.1"/>
    <property type="molecule type" value="Genomic_DNA"/>
</dbReference>
<dbReference type="InterPro" id="IPR002912">
    <property type="entry name" value="ACT_dom"/>
</dbReference>
<proteinExistence type="predicted"/>
<dbReference type="FunFam" id="3.40.50.300:FF:000006">
    <property type="entry name" value="DNA-binding transcriptional regulator NtrC"/>
    <property type="match status" value="1"/>
</dbReference>
<keyword evidence="16" id="KW-1185">Reference proteome</keyword>
<keyword evidence="6" id="KW-0067">ATP-binding</keyword>
<dbReference type="PROSITE" id="PS00675">
    <property type="entry name" value="SIGMA54_INTERACT_1"/>
    <property type="match status" value="1"/>
</dbReference>
<evidence type="ECO:0000256" key="7">
    <source>
        <dbReference type="ARBA" id="ARBA00023015"/>
    </source>
</evidence>
<protein>
    <recommendedName>
        <fullName evidence="11">HTH-type transcriptional regulatory protein TyrR</fullName>
    </recommendedName>
</protein>
<keyword evidence="8" id="KW-0238">DNA-binding</keyword>
<dbReference type="SUPFAM" id="SSF52540">
    <property type="entry name" value="P-loop containing nucleoside triphosphate hydrolases"/>
    <property type="match status" value="1"/>
</dbReference>
<dbReference type="SUPFAM" id="SSF46689">
    <property type="entry name" value="Homeodomain-like"/>
    <property type="match status" value="1"/>
</dbReference>
<dbReference type="Pfam" id="PF25601">
    <property type="entry name" value="AAA_lid_14"/>
    <property type="match status" value="1"/>
</dbReference>
<dbReference type="InterPro" id="IPR025943">
    <property type="entry name" value="Sigma_54_int_dom_ATP-bd_2"/>
</dbReference>
<dbReference type="FunFam" id="1.10.10.60:FF:000112">
    <property type="entry name" value="TyrR family transcriptional regulator"/>
    <property type="match status" value="1"/>
</dbReference>
<dbReference type="GO" id="GO:0003677">
    <property type="term" value="F:DNA binding"/>
    <property type="evidence" value="ECO:0007669"/>
    <property type="project" value="UniProtKB-KW"/>
</dbReference>
<keyword evidence="3" id="KW-0678">Repressor</keyword>
<feature type="domain" description="PAS" evidence="13">
    <location>
        <begin position="78"/>
        <end position="120"/>
    </location>
</feature>
<dbReference type="GO" id="GO:0006355">
    <property type="term" value="P:regulation of DNA-templated transcription"/>
    <property type="evidence" value="ECO:0007669"/>
    <property type="project" value="InterPro"/>
</dbReference>
<dbReference type="Gene3D" id="1.10.10.60">
    <property type="entry name" value="Homeodomain-like"/>
    <property type="match status" value="1"/>
</dbReference>
<evidence type="ECO:0000259" key="14">
    <source>
        <dbReference type="PROSITE" id="PS51671"/>
    </source>
</evidence>